<dbReference type="HOGENOM" id="CLU_3219351_0_0_10"/>
<protein>
    <submittedName>
        <fullName evidence="1">Uncharacterized protein</fullName>
    </submittedName>
</protein>
<comment type="caution">
    <text evidence="1">The sequence shown here is derived from an EMBL/GenBank/DDBJ whole genome shotgun (WGS) entry which is preliminary data.</text>
</comment>
<organism evidence="1 2">
    <name type="scientific">Odoribacter laneus YIT 12061</name>
    <dbReference type="NCBI Taxonomy" id="742817"/>
    <lineage>
        <taxon>Bacteria</taxon>
        <taxon>Pseudomonadati</taxon>
        <taxon>Bacteroidota</taxon>
        <taxon>Bacteroidia</taxon>
        <taxon>Bacteroidales</taxon>
        <taxon>Odoribacteraceae</taxon>
        <taxon>Odoribacter</taxon>
    </lineage>
</organism>
<accession>H1DG68</accession>
<dbReference type="EMBL" id="ADMC01000018">
    <property type="protein sequence ID" value="EHP48180.1"/>
    <property type="molecule type" value="Genomic_DNA"/>
</dbReference>
<dbReference type="AlphaFoldDB" id="H1DG68"/>
<sequence length="44" mass="5392">MLPGEKGNIRFLFRNPKSMYAFCTHTYTDFYVFVYREEYEKNKG</sequence>
<gene>
    <name evidence="1" type="ORF">HMPREF9449_01254</name>
</gene>
<proteinExistence type="predicted"/>
<name>H1DG68_9BACT</name>
<evidence type="ECO:0000313" key="2">
    <source>
        <dbReference type="Proteomes" id="UP000004892"/>
    </source>
</evidence>
<evidence type="ECO:0000313" key="1">
    <source>
        <dbReference type="EMBL" id="EHP48180.1"/>
    </source>
</evidence>
<keyword evidence="2" id="KW-1185">Reference proteome</keyword>
<dbReference type="Proteomes" id="UP000004892">
    <property type="component" value="Unassembled WGS sequence"/>
</dbReference>
<reference evidence="1 2" key="1">
    <citation type="submission" date="2012-01" db="EMBL/GenBank/DDBJ databases">
        <title>The Genome Sequence of Odoribacter laneus YIT 12061.</title>
        <authorList>
            <consortium name="The Broad Institute Genome Sequencing Platform"/>
            <person name="Earl A."/>
            <person name="Ward D."/>
            <person name="Feldgarden M."/>
            <person name="Gevers D."/>
            <person name="Morotomi M."/>
            <person name="Young S.K."/>
            <person name="Zeng Q."/>
            <person name="Gargeya S."/>
            <person name="Fitzgerald M."/>
            <person name="Haas B."/>
            <person name="Abouelleil A."/>
            <person name="Alvarado L."/>
            <person name="Arachchi H.M."/>
            <person name="Berlin A."/>
            <person name="Chapman S.B."/>
            <person name="Gearin G."/>
            <person name="Goldberg J."/>
            <person name="Griggs A."/>
            <person name="Gujja S."/>
            <person name="Hansen M."/>
            <person name="Heiman D."/>
            <person name="Howarth C."/>
            <person name="Larimer J."/>
            <person name="Lui A."/>
            <person name="MacDonald P.J.P."/>
            <person name="McCowen C."/>
            <person name="Montmayeur A."/>
            <person name="Murphy C."/>
            <person name="Neiman D."/>
            <person name="Pearson M."/>
            <person name="Priest M."/>
            <person name="Roberts A."/>
            <person name="Saif S."/>
            <person name="Shea T."/>
            <person name="Sisk P."/>
            <person name="Stolte C."/>
            <person name="Sykes S."/>
            <person name="Wortman J."/>
            <person name="Nusbaum C."/>
            <person name="Birren B."/>
        </authorList>
    </citation>
    <scope>NUCLEOTIDE SEQUENCE [LARGE SCALE GENOMIC DNA]</scope>
    <source>
        <strain evidence="1 2">YIT 12061</strain>
    </source>
</reference>